<dbReference type="AlphaFoldDB" id="X1MFH9"/>
<evidence type="ECO:0000313" key="1">
    <source>
        <dbReference type="EMBL" id="GAI05124.1"/>
    </source>
</evidence>
<protein>
    <submittedName>
        <fullName evidence="1">Uncharacterized protein</fullName>
    </submittedName>
</protein>
<dbReference type="EMBL" id="BARV01007235">
    <property type="protein sequence ID" value="GAI05124.1"/>
    <property type="molecule type" value="Genomic_DNA"/>
</dbReference>
<feature type="non-terminal residue" evidence="1">
    <location>
        <position position="45"/>
    </location>
</feature>
<name>X1MFH9_9ZZZZ</name>
<accession>X1MFH9</accession>
<gene>
    <name evidence="1" type="ORF">S06H3_14765</name>
</gene>
<proteinExistence type="predicted"/>
<sequence length="45" mass="5034">MKAAQIDTSNAFVAIVIGEESVLNQLNNGLKKGLARHLHMREMKR</sequence>
<reference evidence="1" key="1">
    <citation type="journal article" date="2014" name="Front. Microbiol.">
        <title>High frequency of phylogenetically diverse reductive dehalogenase-homologous genes in deep subseafloor sedimentary metagenomes.</title>
        <authorList>
            <person name="Kawai M."/>
            <person name="Futagami T."/>
            <person name="Toyoda A."/>
            <person name="Takaki Y."/>
            <person name="Nishi S."/>
            <person name="Hori S."/>
            <person name="Arai W."/>
            <person name="Tsubouchi T."/>
            <person name="Morono Y."/>
            <person name="Uchiyama I."/>
            <person name="Ito T."/>
            <person name="Fujiyama A."/>
            <person name="Inagaki F."/>
            <person name="Takami H."/>
        </authorList>
    </citation>
    <scope>NUCLEOTIDE SEQUENCE</scope>
    <source>
        <strain evidence="1">Expedition CK06-06</strain>
    </source>
</reference>
<comment type="caution">
    <text evidence="1">The sequence shown here is derived from an EMBL/GenBank/DDBJ whole genome shotgun (WGS) entry which is preliminary data.</text>
</comment>
<organism evidence="1">
    <name type="scientific">marine sediment metagenome</name>
    <dbReference type="NCBI Taxonomy" id="412755"/>
    <lineage>
        <taxon>unclassified sequences</taxon>
        <taxon>metagenomes</taxon>
        <taxon>ecological metagenomes</taxon>
    </lineage>
</organism>